<dbReference type="SUPFAM" id="SSF55781">
    <property type="entry name" value="GAF domain-like"/>
    <property type="match status" value="1"/>
</dbReference>
<dbReference type="InterPro" id="IPR012074">
    <property type="entry name" value="GAF_ANTAR"/>
</dbReference>
<dbReference type="SMART" id="SM01012">
    <property type="entry name" value="ANTAR"/>
    <property type="match status" value="1"/>
</dbReference>
<protein>
    <submittedName>
        <fullName evidence="5">GAF and ANTAR domain-containing protein</fullName>
    </submittedName>
</protein>
<comment type="caution">
    <text evidence="5">The sequence shown here is derived from an EMBL/GenBank/DDBJ whole genome shotgun (WGS) entry which is preliminary data.</text>
</comment>
<dbReference type="Gene3D" id="1.10.10.10">
    <property type="entry name" value="Winged helix-like DNA-binding domain superfamily/Winged helix DNA-binding domain"/>
    <property type="match status" value="1"/>
</dbReference>
<name>A0A940XXG7_9ACTN</name>
<evidence type="ECO:0000259" key="4">
    <source>
        <dbReference type="PROSITE" id="PS50921"/>
    </source>
</evidence>
<dbReference type="GO" id="GO:0003723">
    <property type="term" value="F:RNA binding"/>
    <property type="evidence" value="ECO:0007669"/>
    <property type="project" value="InterPro"/>
</dbReference>
<dbReference type="Proteomes" id="UP000677413">
    <property type="component" value="Unassembled WGS sequence"/>
</dbReference>
<dbReference type="InterPro" id="IPR036388">
    <property type="entry name" value="WH-like_DNA-bd_sf"/>
</dbReference>
<evidence type="ECO:0000256" key="1">
    <source>
        <dbReference type="ARBA" id="ARBA00023015"/>
    </source>
</evidence>
<reference evidence="5 6" key="1">
    <citation type="submission" date="2021-04" db="EMBL/GenBank/DDBJ databases">
        <authorList>
            <person name="Tang X."/>
            <person name="Zhou X."/>
            <person name="Chen X."/>
            <person name="Cernava T."/>
            <person name="Zhang C."/>
        </authorList>
    </citation>
    <scope>NUCLEOTIDE SEQUENCE [LARGE SCALE GENOMIC DNA]</scope>
    <source>
        <strain evidence="5 6">BH-SS-21</strain>
    </source>
</reference>
<evidence type="ECO:0000313" key="6">
    <source>
        <dbReference type="Proteomes" id="UP000677413"/>
    </source>
</evidence>
<dbReference type="InterPro" id="IPR005561">
    <property type="entry name" value="ANTAR"/>
</dbReference>
<feature type="region of interest" description="Disordered" evidence="3">
    <location>
        <begin position="73"/>
        <end position="115"/>
    </location>
</feature>
<dbReference type="Pfam" id="PF03861">
    <property type="entry name" value="ANTAR"/>
    <property type="match status" value="1"/>
</dbReference>
<dbReference type="PROSITE" id="PS50921">
    <property type="entry name" value="ANTAR"/>
    <property type="match status" value="1"/>
</dbReference>
<dbReference type="AlphaFoldDB" id="A0A940XXG7"/>
<keyword evidence="2" id="KW-0804">Transcription</keyword>
<evidence type="ECO:0000313" key="5">
    <source>
        <dbReference type="EMBL" id="MBQ0848871.1"/>
    </source>
</evidence>
<sequence length="249" mass="26915">MPIADGSGQLTAQVLRLAAFDGRDLLDLLYDLTDQALAFLPVDAAGVTLLIDTTGPVPVAASDERCRRLLTAEHDLGQGPTIDSAPGHSPRVHTPPDGNSFAAPTSLAPSSPGGQRWPHFADRAGEEGVTGAAAVLLHRDERSLAVLTLYTAEPRPFTTYDTAPARLLSDACTQAMLRRQPDGRMPAWQRRTANNSIIIEQAKGVLAQRHGLRMDDAAKRLRRQALADNRTLTATATRIVRSTTHDHRR</sequence>
<gene>
    <name evidence="5" type="ORF">J8N05_11710</name>
</gene>
<evidence type="ECO:0000256" key="3">
    <source>
        <dbReference type="SAM" id="MobiDB-lite"/>
    </source>
</evidence>
<dbReference type="Gene3D" id="3.30.450.40">
    <property type="match status" value="1"/>
</dbReference>
<proteinExistence type="predicted"/>
<organism evidence="5 6">
    <name type="scientific">Streptomyces liliiviolaceus</name>
    <dbReference type="NCBI Taxonomy" id="2823109"/>
    <lineage>
        <taxon>Bacteria</taxon>
        <taxon>Bacillati</taxon>
        <taxon>Actinomycetota</taxon>
        <taxon>Actinomycetes</taxon>
        <taxon>Kitasatosporales</taxon>
        <taxon>Streptomycetaceae</taxon>
        <taxon>Streptomyces</taxon>
    </lineage>
</organism>
<dbReference type="InterPro" id="IPR029016">
    <property type="entry name" value="GAF-like_dom_sf"/>
</dbReference>
<dbReference type="PIRSF" id="PIRSF036625">
    <property type="entry name" value="GAF_ANTAR"/>
    <property type="match status" value="1"/>
</dbReference>
<keyword evidence="6" id="KW-1185">Reference proteome</keyword>
<accession>A0A940XXG7</accession>
<evidence type="ECO:0000256" key="2">
    <source>
        <dbReference type="ARBA" id="ARBA00023163"/>
    </source>
</evidence>
<dbReference type="EMBL" id="JAGPYQ010000001">
    <property type="protein sequence ID" value="MBQ0848871.1"/>
    <property type="molecule type" value="Genomic_DNA"/>
</dbReference>
<dbReference type="RefSeq" id="WP_210882418.1">
    <property type="nucleotide sequence ID" value="NZ_JAGPYQ010000001.1"/>
</dbReference>
<feature type="domain" description="ANTAR" evidence="4">
    <location>
        <begin position="179"/>
        <end position="240"/>
    </location>
</feature>
<keyword evidence="1" id="KW-0805">Transcription regulation</keyword>